<comment type="subcellular location">
    <subcellularLocation>
        <location evidence="1">Membrane</location>
        <topology evidence="1">Multi-pass membrane protein</topology>
    </subcellularLocation>
</comment>
<evidence type="ECO:0000313" key="8">
    <source>
        <dbReference type="Proteomes" id="UP001501920"/>
    </source>
</evidence>
<dbReference type="InterPro" id="IPR012858">
    <property type="entry name" value="DC_STAMP-like"/>
</dbReference>
<accession>A0AAR2JT42</accession>
<keyword evidence="3 5" id="KW-1133">Transmembrane helix</keyword>
<reference evidence="7" key="2">
    <citation type="submission" date="2025-08" db="UniProtKB">
        <authorList>
            <consortium name="Ensembl"/>
        </authorList>
    </citation>
    <scope>IDENTIFICATION</scope>
</reference>
<dbReference type="Proteomes" id="UP001501920">
    <property type="component" value="Chromosome 3"/>
</dbReference>
<proteinExistence type="predicted"/>
<dbReference type="Pfam" id="PF07782">
    <property type="entry name" value="DC_STAMP"/>
    <property type="match status" value="1"/>
</dbReference>
<sequence>MTKIVILATDGILYHIFNIIRRHTFTEYSLSSSHDIHIDVDGESMLAKLLRKTIGAFNTSSKLDMQSSNQQCLPQPRALSQTDYLWSILPLLLMGLMCCLQVYTNRLRRVITTFYFPKVTQQTFTDKKRRKAEMFMKGNINASADQEILDNFILPTLWEQFGDGPFLFQHDCAPVHKARSIKTWILRARPSHPTSVSDLTSVLLEES</sequence>
<evidence type="ECO:0000256" key="1">
    <source>
        <dbReference type="ARBA" id="ARBA00004141"/>
    </source>
</evidence>
<dbReference type="Ensembl" id="ENSPNAT00000063373.1">
    <property type="protein sequence ID" value="ENSPNAP00000055218.1"/>
    <property type="gene ID" value="ENSPNAG00000007979.2"/>
</dbReference>
<keyword evidence="8" id="KW-1185">Reference proteome</keyword>
<dbReference type="InterPro" id="IPR036397">
    <property type="entry name" value="RNaseH_sf"/>
</dbReference>
<evidence type="ECO:0000256" key="4">
    <source>
        <dbReference type="ARBA" id="ARBA00023136"/>
    </source>
</evidence>
<dbReference type="PANTHER" id="PTHR21041">
    <property type="entry name" value="DENDRITIC CELL-SPECIFIC TRANSMEMBRANE PROTEIN"/>
    <property type="match status" value="1"/>
</dbReference>
<evidence type="ECO:0000256" key="3">
    <source>
        <dbReference type="ARBA" id="ARBA00022989"/>
    </source>
</evidence>
<dbReference type="AlphaFoldDB" id="A0AAR2JT42"/>
<keyword evidence="2 5" id="KW-0812">Transmembrane</keyword>
<dbReference type="PANTHER" id="PTHR21041:SF17">
    <property type="entry name" value="E3 UBIQUITIN-PROTEIN LIGASE DCST1"/>
    <property type="match status" value="1"/>
</dbReference>
<dbReference type="Gene3D" id="3.30.420.10">
    <property type="entry name" value="Ribonuclease H-like superfamily/Ribonuclease H"/>
    <property type="match status" value="1"/>
</dbReference>
<keyword evidence="4 5" id="KW-0472">Membrane</keyword>
<feature type="domain" description="Dendritic cell-specific transmembrane protein-like" evidence="6">
    <location>
        <begin position="4"/>
        <end position="121"/>
    </location>
</feature>
<evidence type="ECO:0000256" key="5">
    <source>
        <dbReference type="SAM" id="Phobius"/>
    </source>
</evidence>
<protein>
    <submittedName>
        <fullName evidence="7">DC-STAMP domain containing 1</fullName>
    </submittedName>
</protein>
<dbReference type="InterPro" id="IPR051856">
    <property type="entry name" value="CSR-E3_Ligase_Protein"/>
</dbReference>
<organism evidence="7 8">
    <name type="scientific">Pygocentrus nattereri</name>
    <name type="common">Red-bellied piranha</name>
    <dbReference type="NCBI Taxonomy" id="42514"/>
    <lineage>
        <taxon>Eukaryota</taxon>
        <taxon>Metazoa</taxon>
        <taxon>Chordata</taxon>
        <taxon>Craniata</taxon>
        <taxon>Vertebrata</taxon>
        <taxon>Euteleostomi</taxon>
        <taxon>Actinopterygii</taxon>
        <taxon>Neopterygii</taxon>
        <taxon>Teleostei</taxon>
        <taxon>Ostariophysi</taxon>
        <taxon>Characiformes</taxon>
        <taxon>Characoidei</taxon>
        <taxon>Pygocentrus</taxon>
    </lineage>
</organism>
<name>A0AAR2JT42_PYGNA</name>
<dbReference type="GeneTree" id="ENSGT00940000153269"/>
<reference evidence="7 8" key="1">
    <citation type="submission" date="2020-10" db="EMBL/GenBank/DDBJ databases">
        <title>Pygocentrus nattereri (red-bellied piranha) genome, fPygNat1, primary haplotype.</title>
        <authorList>
            <person name="Myers G."/>
            <person name="Meyer A."/>
            <person name="Karagic N."/>
            <person name="Pippel M."/>
            <person name="Winkler S."/>
            <person name="Tracey A."/>
            <person name="Wood J."/>
            <person name="Formenti G."/>
            <person name="Howe K."/>
            <person name="Fedrigo O."/>
            <person name="Jarvis E.D."/>
        </authorList>
    </citation>
    <scope>NUCLEOTIDE SEQUENCE [LARGE SCALE GENOMIC DNA]</scope>
</reference>
<dbReference type="GO" id="GO:0016020">
    <property type="term" value="C:membrane"/>
    <property type="evidence" value="ECO:0007669"/>
    <property type="project" value="UniProtKB-SubCell"/>
</dbReference>
<evidence type="ECO:0000259" key="6">
    <source>
        <dbReference type="Pfam" id="PF07782"/>
    </source>
</evidence>
<evidence type="ECO:0000256" key="2">
    <source>
        <dbReference type="ARBA" id="ARBA00022692"/>
    </source>
</evidence>
<feature type="transmembrane region" description="Helical" evidence="5">
    <location>
        <begin position="84"/>
        <end position="103"/>
    </location>
</feature>
<evidence type="ECO:0000313" key="7">
    <source>
        <dbReference type="Ensembl" id="ENSPNAP00000055218.1"/>
    </source>
</evidence>
<reference evidence="7" key="3">
    <citation type="submission" date="2025-09" db="UniProtKB">
        <authorList>
            <consortium name="Ensembl"/>
        </authorList>
    </citation>
    <scope>IDENTIFICATION</scope>
</reference>
<dbReference type="GO" id="GO:0003676">
    <property type="term" value="F:nucleic acid binding"/>
    <property type="evidence" value="ECO:0007669"/>
    <property type="project" value="InterPro"/>
</dbReference>